<evidence type="ECO:0000256" key="3">
    <source>
        <dbReference type="ARBA" id="ARBA00019622"/>
    </source>
</evidence>
<dbReference type="Pfam" id="PF09497">
    <property type="entry name" value="Med12"/>
    <property type="match status" value="1"/>
</dbReference>
<evidence type="ECO:0000256" key="5">
    <source>
        <dbReference type="ARBA" id="ARBA00023163"/>
    </source>
</evidence>
<feature type="region of interest" description="Disordered" evidence="8">
    <location>
        <begin position="2083"/>
        <end position="2120"/>
    </location>
</feature>
<feature type="compositionally biased region" description="Low complexity" evidence="8">
    <location>
        <begin position="899"/>
        <end position="912"/>
    </location>
</feature>
<name>A0A9W8A157_9FUNG</name>
<accession>A0A9W8A157</accession>
<dbReference type="EMBL" id="JANBPU010000159">
    <property type="protein sequence ID" value="KAJ1915183.1"/>
    <property type="molecule type" value="Genomic_DNA"/>
</dbReference>
<evidence type="ECO:0000313" key="10">
    <source>
        <dbReference type="EMBL" id="KAJ1915183.1"/>
    </source>
</evidence>
<feature type="compositionally biased region" description="Polar residues" evidence="8">
    <location>
        <begin position="925"/>
        <end position="968"/>
    </location>
</feature>
<comment type="similarity">
    <text evidence="2">Belongs to the Mediator complex subunit 12 family.</text>
</comment>
<comment type="subcellular location">
    <subcellularLocation>
        <location evidence="1">Nucleus</location>
    </subcellularLocation>
</comment>
<evidence type="ECO:0000256" key="2">
    <source>
        <dbReference type="ARBA" id="ARBA00010289"/>
    </source>
</evidence>
<feature type="compositionally biased region" description="Basic residues" evidence="8">
    <location>
        <begin position="2209"/>
        <end position="2222"/>
    </location>
</feature>
<dbReference type="GO" id="GO:0003712">
    <property type="term" value="F:transcription coregulator activity"/>
    <property type="evidence" value="ECO:0007669"/>
    <property type="project" value="InterPro"/>
</dbReference>
<feature type="compositionally biased region" description="Low complexity" evidence="8">
    <location>
        <begin position="2253"/>
        <end position="2270"/>
    </location>
</feature>
<feature type="domain" description="Mediator complex subunit Med12" evidence="9">
    <location>
        <begin position="173"/>
        <end position="236"/>
    </location>
</feature>
<dbReference type="Proteomes" id="UP001150538">
    <property type="component" value="Unassembled WGS sequence"/>
</dbReference>
<keyword evidence="5" id="KW-0804">Transcription</keyword>
<dbReference type="PANTHER" id="PTHR46567:SF1">
    <property type="entry name" value="MEDIATOR OF RNA POLYMERASE II TRANSCRIPTION SUBUNIT 12"/>
    <property type="match status" value="1"/>
</dbReference>
<organism evidence="10 11">
    <name type="scientific">Mycoemilia scoparia</name>
    <dbReference type="NCBI Taxonomy" id="417184"/>
    <lineage>
        <taxon>Eukaryota</taxon>
        <taxon>Fungi</taxon>
        <taxon>Fungi incertae sedis</taxon>
        <taxon>Zoopagomycota</taxon>
        <taxon>Kickxellomycotina</taxon>
        <taxon>Kickxellomycetes</taxon>
        <taxon>Kickxellales</taxon>
        <taxon>Kickxellaceae</taxon>
        <taxon>Mycoemilia</taxon>
    </lineage>
</organism>
<evidence type="ECO:0000256" key="1">
    <source>
        <dbReference type="ARBA" id="ARBA00004123"/>
    </source>
</evidence>
<keyword evidence="11" id="KW-1185">Reference proteome</keyword>
<dbReference type="GO" id="GO:0006357">
    <property type="term" value="P:regulation of transcription by RNA polymerase II"/>
    <property type="evidence" value="ECO:0007669"/>
    <property type="project" value="InterPro"/>
</dbReference>
<comment type="caution">
    <text evidence="10">The sequence shown here is derived from an EMBL/GenBank/DDBJ whole genome shotgun (WGS) entry which is preliminary data.</text>
</comment>
<feature type="compositionally biased region" description="Polar residues" evidence="8">
    <location>
        <begin position="565"/>
        <end position="578"/>
    </location>
</feature>
<protein>
    <recommendedName>
        <fullName evidence="3">Mediator of RNA polymerase II transcription subunit 12</fullName>
    </recommendedName>
    <alternativeName>
        <fullName evidence="7">Mediator complex subunit 12</fullName>
    </alternativeName>
</protein>
<reference evidence="10" key="1">
    <citation type="submission" date="2022-07" db="EMBL/GenBank/DDBJ databases">
        <title>Phylogenomic reconstructions and comparative analyses of Kickxellomycotina fungi.</title>
        <authorList>
            <person name="Reynolds N.K."/>
            <person name="Stajich J.E."/>
            <person name="Barry K."/>
            <person name="Grigoriev I.V."/>
            <person name="Crous P."/>
            <person name="Smith M.E."/>
        </authorList>
    </citation>
    <scope>NUCLEOTIDE SEQUENCE</scope>
    <source>
        <strain evidence="10">NBRC 100468</strain>
    </source>
</reference>
<gene>
    <name evidence="10" type="ORF">H4219_004454</name>
</gene>
<dbReference type="OrthoDB" id="20828at2759"/>
<dbReference type="PANTHER" id="PTHR46567">
    <property type="entry name" value="MEDIATOR OF RNA POLYMERASE II TRANSCRIPTION SUBUNIT 12"/>
    <property type="match status" value="1"/>
</dbReference>
<proteinExistence type="inferred from homology"/>
<feature type="compositionally biased region" description="Low complexity" evidence="8">
    <location>
        <begin position="1776"/>
        <end position="1792"/>
    </location>
</feature>
<evidence type="ECO:0000256" key="4">
    <source>
        <dbReference type="ARBA" id="ARBA00023015"/>
    </source>
</evidence>
<feature type="compositionally biased region" description="Basic residues" evidence="8">
    <location>
        <begin position="2274"/>
        <end position="2283"/>
    </location>
</feature>
<feature type="region of interest" description="Disordered" evidence="8">
    <location>
        <begin position="2176"/>
        <end position="2283"/>
    </location>
</feature>
<evidence type="ECO:0000256" key="8">
    <source>
        <dbReference type="SAM" id="MobiDB-lite"/>
    </source>
</evidence>
<evidence type="ECO:0000259" key="9">
    <source>
        <dbReference type="SMART" id="SM01281"/>
    </source>
</evidence>
<keyword evidence="6" id="KW-0539">Nucleus</keyword>
<feature type="compositionally biased region" description="Low complexity" evidence="8">
    <location>
        <begin position="591"/>
        <end position="602"/>
    </location>
</feature>
<feature type="region of interest" description="Disordered" evidence="8">
    <location>
        <begin position="1761"/>
        <end position="1794"/>
    </location>
</feature>
<dbReference type="InterPro" id="IPR019035">
    <property type="entry name" value="Mediator_Med12"/>
</dbReference>
<evidence type="ECO:0000256" key="6">
    <source>
        <dbReference type="ARBA" id="ARBA00023242"/>
    </source>
</evidence>
<feature type="region of interest" description="Disordered" evidence="8">
    <location>
        <begin position="898"/>
        <end position="968"/>
    </location>
</feature>
<evidence type="ECO:0000256" key="7">
    <source>
        <dbReference type="ARBA" id="ARBA00032010"/>
    </source>
</evidence>
<feature type="compositionally biased region" description="Low complexity" evidence="8">
    <location>
        <begin position="2103"/>
        <end position="2116"/>
    </location>
</feature>
<feature type="compositionally biased region" description="Basic and acidic residues" evidence="8">
    <location>
        <begin position="554"/>
        <end position="564"/>
    </location>
</feature>
<feature type="region of interest" description="Disordered" evidence="8">
    <location>
        <begin position="554"/>
        <end position="608"/>
    </location>
</feature>
<feature type="compositionally biased region" description="Low complexity" evidence="8">
    <location>
        <begin position="2223"/>
        <end position="2237"/>
    </location>
</feature>
<feature type="compositionally biased region" description="Polar residues" evidence="8">
    <location>
        <begin position="1761"/>
        <end position="1771"/>
    </location>
</feature>
<keyword evidence="4" id="KW-0805">Transcription regulation</keyword>
<dbReference type="SMART" id="SM01281">
    <property type="entry name" value="Med12"/>
    <property type="match status" value="1"/>
</dbReference>
<evidence type="ECO:0000313" key="11">
    <source>
        <dbReference type="Proteomes" id="UP001150538"/>
    </source>
</evidence>
<dbReference type="GO" id="GO:0016592">
    <property type="term" value="C:mediator complex"/>
    <property type="evidence" value="ECO:0007669"/>
    <property type="project" value="InterPro"/>
</dbReference>
<sequence>MSYTGGGTNSGPAMGAGGVNGSHYGVRDHGVGNSYLQKRQATNSMTSQGRTLKRPRVVQFPNATGFNSLRPYRLEAPPNVVPVVPNSASAVLPPQGALPGIFFNPNSENEIHFSAKTAVRGHTASRFSNERVTQHESIYNDLQDPETLRNINRMAAKAMQVQSEKGSIEDLSVPRIPAKVVQSEDQQQQWFKQLGNPEVPLAVLASSVPYTSHGSDLLETLCEHDVSPSRAIWAIKFIGVSDMLSQQKRTISHAELKAHSEKYAKEWTHVLMGFLEGLLSNLSKLVRSPENTSDPELLRIADARSKWHHDWEFCLRLIRLQYDNGMLDQRWFLFKLMSTFQQSNSDKSIMMLPLLQSYVQEICQSRMPFRKLINVVVEKIKWAKPYKSLAQLTSDLCKMLLQLFIDFYDCFFGPNQWAEHKSIIVYALDTTNCDELSTKAQELLKQLDFRNQIHDNSRRLESDDIQSVSGVDDRVLSIINNLEPASDLYQAVFDIFGEPNGSTDISNDTKNLFQSLFLWCVSPTSSNMSFKAHKPMLVGRILAAWAQIEDKARTRVKVEERNSGKGESNLGTQKNTLGCKNDDVNKGVKLNGGSSSDNNSQSITTNEAIGTDDADGEGLLQMFNADSKNLAQNAVHEAFLLFLDTYPLSKTENEPIWRICLMAEVLISYGCFSPVRYIWRLIARGDFEDNLVSSARTKRHHVYLTHIQLEESVCRQRDRLLDKFSKACANTPCSNGSSSSSSDGSQSCIHSYFEIEAKPGDAESNLSRLGYITNNITEQSGLANRLKTGISRLLPYLVSYMTTDLSDSKKKRGKTEEEPGTHHDALANQIQQKSDAVPISSNTDLFDMDLRVKDWADETGDLDSWLNIDQPMKSNLTPESKDEMDIISSQGIYTNEKASISNSNNNGSSNSNTYWPTPYSLAEQPRNTSSKADPFSSPSPSLAGNPQSSIKADTIVTNPDSTNNSQVTPASLTNIKLSNPKADSLWTNDLLSSFQDTPLDYLSLGCELDKDMIDILSSGSRKIINDVLRNWLMKMVMSYVVKDVEIGVDNWRVMTQPGASLLNARQTVTIVRILECGSEFKILLDFLLWLISHTKEMSVLREAVLSLRRFRGIWALLGDVQKVCEALVKKQQEWATSEKCEAFITECLTAVAYDFRDVPSARESLEKYINDARAMCQSWRDIHLTRSFPMNPIPGNLEKTVRSEMMGLGASLPRLDIAMLPFDSSDWSIDHQFQRLSQSLWSHLYKKYPGVGADHFEAPQYGMEYHVHRVQSSFSEIESEAAWAAVRYASDPTLLPMPRHFHIDIYARYVRWLALCTGLTEYPQEWDKSSISSLRFVIKQIHDKFGNLKNMDPNFSDEIQGLIDGVGEWSRSLLVYGCMDLNSLVGFLYEMIKAKSPTPVDFAVVASILSRITCWLKPDRQITPGESLNSQKPPRIAMPGMSQQLAITLAWEECLQSRQSFVHTTFEFLFSAVEVGVNNRVKFSPETERTWNKAIMNAVQMSWLQSWINSSNEHVLSNICRKHIMPCLSNCKLSVSTRRQILRPWLATLEPEDPDIVDFSGMTTMEVAHKCNSSLQSFLSRPYGSKKLRCLLVIDALVTFATLTLDQAEANSTATTLPRPNTANIHTQLSQTFSKFFTSLSRDQATHAAWILEKASPILAKSLLGLISSELASQEHSTMPDSENDCQSGQQISPNGGSICSIVKILSPSLQIDEADLGMPMNELQNDINQATSKSILVSSFLSCLNREFFGLSSESGEQASAKQASATTPGYSGMAQQQNPNTPAPATTTSNDGTDEICAEYTEYVTRQLNLLHRITAILSPDAYNLLLNSSAGTKSSGSEIYRPKDYDDTPKIADTDGEEKHREWLFKPIGASWIQARIQCLLHTLIKLFPGFKYRPLDFKADEWMLLCLALCLSPISLEPLQVVNDVEDGSKESILQGKGNIRLFDIILDCASFLSEIIPRQTRTSNFPLLRRFSPLVQHFLPDVDTKMLLRLLPFEMASKNLSDVNLQLYQENVSSSIGASLTNPWVWIEGLEFSELFVPNSHIIPSGMAIRKNGPNGKGLSPYPQQSWQDIERTLSLNCANSHGHKSPTKPMLYGAKGSPSSSLQSHSTASSQKASLVENTLENRIVPHMPSPLPSFMTPIVQTPIPWLAFGARRQRLDTETRSITRKLIQSLLKSNTRRGGSSAEKSKPPKRAASATSISSSTPHHRYHHHHNHHHFTNSSGGTASTTSNSSHIHHHSRHYNTGGFYSNNNSNSNHHTSINPNNNASGYHHHHYGHHR</sequence>
<feature type="compositionally biased region" description="Low complexity" evidence="8">
    <location>
        <begin position="2198"/>
        <end position="2208"/>
    </location>
</feature>